<keyword evidence="1" id="KW-0479">Metal-binding</keyword>
<reference evidence="6" key="1">
    <citation type="submission" date="2020-04" db="EMBL/GenBank/DDBJ databases">
        <authorList>
            <person name="Alioto T."/>
            <person name="Alioto T."/>
            <person name="Gomez Garrido J."/>
        </authorList>
    </citation>
    <scope>NUCLEOTIDE SEQUENCE</scope>
    <source>
        <strain evidence="6">A484AB</strain>
    </source>
</reference>
<sequence length="300" mass="33912">MASKGESSHRGGKYCVAGGPNNVSCTNGQHTKEISIHHFPNATKEPKRHAKWVKFVRKHRPGWIPSETSILCGSHFEDSCFEQNRIIAASLGIKTRLNRDAMPTLDNANEVMQIEESLSNRKRRKTMRDITLQVGEQSTLEESTSSKVTEIEDIAYSSNIHVSENTHEPFLPNEPECHNCTKLKAKVVKLQKKVSYLTKRRQELISRTEKNVENDEDETDVSDSEVCSDTRTTDTLDSLEEIDVSDDDVDDVDWEINLEDDVDSSASDDENNTVPKNLVRISEGTKPGDEPKFVIFYNML</sequence>
<dbReference type="InterPro" id="IPR006612">
    <property type="entry name" value="THAP_Znf"/>
</dbReference>
<feature type="compositionally biased region" description="Acidic residues" evidence="5">
    <location>
        <begin position="214"/>
        <end position="223"/>
    </location>
</feature>
<dbReference type="SMART" id="SM00692">
    <property type="entry name" value="DM3"/>
    <property type="match status" value="1"/>
</dbReference>
<name>A0A7D9EQD2_PARCT</name>
<dbReference type="InterPro" id="IPR026516">
    <property type="entry name" value="THAP1/10"/>
</dbReference>
<keyword evidence="3" id="KW-0862">Zinc</keyword>
<protein>
    <submittedName>
        <fullName evidence="6">THAP domain-containing 2-like</fullName>
    </submittedName>
</protein>
<accession>A0A7D9EQD2</accession>
<evidence type="ECO:0000256" key="2">
    <source>
        <dbReference type="ARBA" id="ARBA00022771"/>
    </source>
</evidence>
<organism evidence="6 7">
    <name type="scientific">Paramuricea clavata</name>
    <name type="common">Red gorgonian</name>
    <name type="synonym">Violescent sea-whip</name>
    <dbReference type="NCBI Taxonomy" id="317549"/>
    <lineage>
        <taxon>Eukaryota</taxon>
        <taxon>Metazoa</taxon>
        <taxon>Cnidaria</taxon>
        <taxon>Anthozoa</taxon>
        <taxon>Octocorallia</taxon>
        <taxon>Malacalcyonacea</taxon>
        <taxon>Plexauridae</taxon>
        <taxon>Paramuricea</taxon>
    </lineage>
</organism>
<dbReference type="GO" id="GO:0043565">
    <property type="term" value="F:sequence-specific DNA binding"/>
    <property type="evidence" value="ECO:0007669"/>
    <property type="project" value="InterPro"/>
</dbReference>
<comment type="caution">
    <text evidence="6">The sequence shown here is derived from an EMBL/GenBank/DDBJ whole genome shotgun (WGS) entry which is preliminary data.</text>
</comment>
<dbReference type="GO" id="GO:0008270">
    <property type="term" value="F:zinc ion binding"/>
    <property type="evidence" value="ECO:0007669"/>
    <property type="project" value="UniProtKB-KW"/>
</dbReference>
<dbReference type="Proteomes" id="UP001152795">
    <property type="component" value="Unassembled WGS sequence"/>
</dbReference>
<evidence type="ECO:0000256" key="4">
    <source>
        <dbReference type="ARBA" id="ARBA00023125"/>
    </source>
</evidence>
<evidence type="ECO:0000256" key="3">
    <source>
        <dbReference type="ARBA" id="ARBA00022833"/>
    </source>
</evidence>
<dbReference type="EMBL" id="CACRXK020007980">
    <property type="protein sequence ID" value="CAB4013679.1"/>
    <property type="molecule type" value="Genomic_DNA"/>
</dbReference>
<dbReference type="SUPFAM" id="SSF57716">
    <property type="entry name" value="Glucocorticoid receptor-like (DNA-binding domain)"/>
    <property type="match status" value="1"/>
</dbReference>
<keyword evidence="7" id="KW-1185">Reference proteome</keyword>
<dbReference type="OrthoDB" id="5982876at2759"/>
<feature type="region of interest" description="Disordered" evidence="5">
    <location>
        <begin position="208"/>
        <end position="232"/>
    </location>
</feature>
<dbReference type="PROSITE" id="PS50950">
    <property type="entry name" value="ZF_THAP"/>
    <property type="match status" value="1"/>
</dbReference>
<evidence type="ECO:0000313" key="6">
    <source>
        <dbReference type="EMBL" id="CAB4013679.1"/>
    </source>
</evidence>
<evidence type="ECO:0000256" key="5">
    <source>
        <dbReference type="SAM" id="MobiDB-lite"/>
    </source>
</evidence>
<evidence type="ECO:0000256" key="1">
    <source>
        <dbReference type="ARBA" id="ARBA00022723"/>
    </source>
</evidence>
<gene>
    <name evidence="6" type="ORF">PACLA_8A007786</name>
</gene>
<dbReference type="Pfam" id="PF05485">
    <property type="entry name" value="THAP"/>
    <property type="match status" value="1"/>
</dbReference>
<dbReference type="PANTHER" id="PTHR46600">
    <property type="entry name" value="THAP DOMAIN-CONTAINING"/>
    <property type="match status" value="1"/>
</dbReference>
<keyword evidence="4" id="KW-0238">DNA-binding</keyword>
<evidence type="ECO:0000313" key="7">
    <source>
        <dbReference type="Proteomes" id="UP001152795"/>
    </source>
</evidence>
<feature type="non-terminal residue" evidence="6">
    <location>
        <position position="1"/>
    </location>
</feature>
<dbReference type="PANTHER" id="PTHR46600:SF11">
    <property type="entry name" value="THAP DOMAIN-CONTAINING PROTEIN 10"/>
    <property type="match status" value="1"/>
</dbReference>
<proteinExistence type="predicted"/>
<dbReference type="SMART" id="SM00980">
    <property type="entry name" value="THAP"/>
    <property type="match status" value="1"/>
</dbReference>
<keyword evidence="2" id="KW-0863">Zinc-finger</keyword>
<dbReference type="AlphaFoldDB" id="A0A7D9EQD2"/>